<name>A0A975BWG8_9BACT</name>
<accession>A0A975BWG8</accession>
<dbReference type="RefSeq" id="WP_276571831.1">
    <property type="nucleotide sequence ID" value="NZ_CP061800.1"/>
</dbReference>
<dbReference type="KEGG" id="dmm:dnm_087340"/>
<dbReference type="AlphaFoldDB" id="A0A975BWG8"/>
<keyword evidence="2" id="KW-1185">Reference proteome</keyword>
<organism evidence="1 2">
    <name type="scientific">Desulfonema magnum</name>
    <dbReference type="NCBI Taxonomy" id="45655"/>
    <lineage>
        <taxon>Bacteria</taxon>
        <taxon>Pseudomonadati</taxon>
        <taxon>Thermodesulfobacteriota</taxon>
        <taxon>Desulfobacteria</taxon>
        <taxon>Desulfobacterales</taxon>
        <taxon>Desulfococcaceae</taxon>
        <taxon>Desulfonema</taxon>
    </lineage>
</organism>
<proteinExistence type="predicted"/>
<protein>
    <submittedName>
        <fullName evidence="1">Uncharacterized protein</fullName>
    </submittedName>
</protein>
<sequence>MTKPARTVTFLTIVILCLCGTLRQAQGTAFAGGLSETGQT</sequence>
<gene>
    <name evidence="1" type="ORF">dnm_087340</name>
</gene>
<dbReference type="Proteomes" id="UP000663722">
    <property type="component" value="Chromosome"/>
</dbReference>
<dbReference type="EMBL" id="CP061800">
    <property type="protein sequence ID" value="QTA92647.1"/>
    <property type="molecule type" value="Genomic_DNA"/>
</dbReference>
<evidence type="ECO:0000313" key="2">
    <source>
        <dbReference type="Proteomes" id="UP000663722"/>
    </source>
</evidence>
<reference evidence="1" key="1">
    <citation type="journal article" date="2021" name="Microb. Physiol.">
        <title>Proteogenomic Insights into the Physiology of Marine, Sulfate-Reducing, Filamentous Desulfonema limicola and Desulfonema magnum.</title>
        <authorList>
            <person name="Schnaars V."/>
            <person name="Wohlbrand L."/>
            <person name="Scheve S."/>
            <person name="Hinrichs C."/>
            <person name="Reinhardt R."/>
            <person name="Rabus R."/>
        </authorList>
    </citation>
    <scope>NUCLEOTIDE SEQUENCE</scope>
    <source>
        <strain evidence="1">4be13</strain>
    </source>
</reference>
<evidence type="ECO:0000313" key="1">
    <source>
        <dbReference type="EMBL" id="QTA92647.1"/>
    </source>
</evidence>